<gene>
    <name evidence="1" type="ORF">ACFQ42_10990</name>
</gene>
<accession>A0ABW4BXJ3</accession>
<reference evidence="2" key="1">
    <citation type="journal article" date="2019" name="Int. J. Syst. Evol. Microbiol.">
        <title>The Global Catalogue of Microorganisms (GCM) 10K type strain sequencing project: providing services to taxonomists for standard genome sequencing and annotation.</title>
        <authorList>
            <consortium name="The Broad Institute Genomics Platform"/>
            <consortium name="The Broad Institute Genome Sequencing Center for Infectious Disease"/>
            <person name="Wu L."/>
            <person name="Ma J."/>
        </authorList>
    </citation>
    <scope>NUCLEOTIDE SEQUENCE [LARGE SCALE GENOMIC DNA]</scope>
    <source>
        <strain evidence="2">CCM 8936</strain>
    </source>
</reference>
<dbReference type="Proteomes" id="UP001597251">
    <property type="component" value="Unassembled WGS sequence"/>
</dbReference>
<protein>
    <recommendedName>
        <fullName evidence="3">Bacteriocin immunity protein</fullName>
    </recommendedName>
</protein>
<proteinExistence type="predicted"/>
<dbReference type="EMBL" id="JBHTOI010000049">
    <property type="protein sequence ID" value="MFD1419268.1"/>
    <property type="molecule type" value="Genomic_DNA"/>
</dbReference>
<dbReference type="RefSeq" id="WP_125675447.1">
    <property type="nucleotide sequence ID" value="NZ_JBHTOI010000049.1"/>
</dbReference>
<evidence type="ECO:0000313" key="1">
    <source>
        <dbReference type="EMBL" id="MFD1419268.1"/>
    </source>
</evidence>
<evidence type="ECO:0008006" key="3">
    <source>
        <dbReference type="Google" id="ProtNLM"/>
    </source>
</evidence>
<evidence type="ECO:0000313" key="2">
    <source>
        <dbReference type="Proteomes" id="UP001597251"/>
    </source>
</evidence>
<keyword evidence="2" id="KW-1185">Reference proteome</keyword>
<organism evidence="1 2">
    <name type="scientific">Companilactobacillus keshanensis</name>
    <dbReference type="NCBI Taxonomy" id="2486003"/>
    <lineage>
        <taxon>Bacteria</taxon>
        <taxon>Bacillati</taxon>
        <taxon>Bacillota</taxon>
        <taxon>Bacilli</taxon>
        <taxon>Lactobacillales</taxon>
        <taxon>Lactobacillaceae</taxon>
        <taxon>Companilactobacillus</taxon>
    </lineage>
</organism>
<name>A0ABW4BXJ3_9LACO</name>
<comment type="caution">
    <text evidence="1">The sequence shown here is derived from an EMBL/GenBank/DDBJ whole genome shotgun (WGS) entry which is preliminary data.</text>
</comment>
<sequence length="103" mass="12042">MKKIEKINSINKLLNELNFSLDNEFAKKAVLTAYIKINKSEKISSKVKEVPEAIDNMEYDFIYLSRQDYKFSDKSMEIYQQLKALSRTKFGHGWGGLIFAPIW</sequence>